<feature type="region of interest" description="Disordered" evidence="1">
    <location>
        <begin position="204"/>
        <end position="226"/>
    </location>
</feature>
<evidence type="ECO:0000313" key="2">
    <source>
        <dbReference type="EMBL" id="BCL41193.1"/>
    </source>
</evidence>
<name>A0AAU9C594_9ENTR</name>
<accession>A0AAU9C594</accession>
<dbReference type="EMBL" id="AP023447">
    <property type="protein sequence ID" value="BCL41193.1"/>
    <property type="molecule type" value="Genomic_DNA"/>
</dbReference>
<proteinExistence type="predicted"/>
<reference evidence="2" key="1">
    <citation type="journal article" date="2020" name="J Glob Antimicrob Resist">
        <title>Genomic characterization of clinical Enterobacter roggenkampii co-harboring blaIMP-1- and blaGES-5-encoding IncP6 and mcr-9-encoding IncHI2 plasmids isolated in Japan.</title>
        <authorList>
            <person name="Umeda K."/>
            <person name="Nakamura H."/>
            <person name="Fukuda A."/>
            <person name="Matsumoto Y."/>
            <person name="Motooka D."/>
            <person name="Nakamura S."/>
            <person name="Yasui Y."/>
            <person name="Yoshida H."/>
            <person name="Kawahara R."/>
        </authorList>
    </citation>
    <scope>NUCLEOTIDE SEQUENCE</scope>
    <source>
        <strain evidence="2">OIPH-N260</strain>
    </source>
</reference>
<sequence>MLFPQTVPDNVTRDSKMPAIHIFKAGTHTDMHGTKLPFTQSDLAACVKAYDPSVHEAPLVIGHPKTEDPAWGWVKSLSLSGGDLLAEPDQLDPQFAELVGNGRFKKVSASFYLPDSPNNPKPGTLYLRHVGFLGAQPPSIKGLKQVSFGEKEEGVVEFADWSDITNASLWGRLRDFLIAQFGLDETDKVLPSWQVDSLREEAYRDTGKSEPDFSEHNPNPQLENSTMTEEEIKALQAENTRLKAEATQRAEQEAKSKQDKLHAENVSFAEKLVGDGRLAPKAKSVVVAILDAVSAGDKPVEFAEGDTRTPLATAFKTLLDSTDPVLNFSEHATKDRVSTDIKTTSAEFAEADPERLALHQKALELSKKEGISYDAAVSRCL</sequence>
<organism evidence="2 3">
    <name type="scientific">Enterobacter roggenkampii</name>
    <dbReference type="NCBI Taxonomy" id="1812935"/>
    <lineage>
        <taxon>Bacteria</taxon>
        <taxon>Pseudomonadati</taxon>
        <taxon>Pseudomonadota</taxon>
        <taxon>Gammaproteobacteria</taxon>
        <taxon>Enterobacterales</taxon>
        <taxon>Enterobacteriaceae</taxon>
        <taxon>Enterobacter</taxon>
        <taxon>Enterobacter cloacae complex</taxon>
    </lineage>
</organism>
<feature type="compositionally biased region" description="Polar residues" evidence="1">
    <location>
        <begin position="216"/>
        <end position="226"/>
    </location>
</feature>
<feature type="compositionally biased region" description="Basic and acidic residues" evidence="1">
    <location>
        <begin position="204"/>
        <end position="215"/>
    </location>
</feature>
<dbReference type="AlphaFoldDB" id="A0AAU9C594"/>
<evidence type="ECO:0000313" key="3">
    <source>
        <dbReference type="Proteomes" id="UP000595858"/>
    </source>
</evidence>
<gene>
    <name evidence="2" type="ORF">OIPHN260_06950</name>
</gene>
<dbReference type="Proteomes" id="UP000595858">
    <property type="component" value="Chromosome"/>
</dbReference>
<protein>
    <recommendedName>
        <fullName evidence="4">Peptidase</fullName>
    </recommendedName>
</protein>
<evidence type="ECO:0008006" key="4">
    <source>
        <dbReference type="Google" id="ProtNLM"/>
    </source>
</evidence>
<evidence type="ECO:0000256" key="1">
    <source>
        <dbReference type="SAM" id="MobiDB-lite"/>
    </source>
</evidence>